<organism evidence="6">
    <name type="scientific">uncultured Aureispira sp</name>
    <dbReference type="NCBI Taxonomy" id="1331704"/>
    <lineage>
        <taxon>Bacteria</taxon>
        <taxon>Pseudomonadati</taxon>
        <taxon>Bacteroidota</taxon>
        <taxon>Saprospiria</taxon>
        <taxon>Saprospirales</taxon>
        <taxon>Saprospiraceae</taxon>
        <taxon>Aureispira</taxon>
        <taxon>environmental samples</taxon>
    </lineage>
</organism>
<dbReference type="CDD" id="cd02968">
    <property type="entry name" value="SCO"/>
    <property type="match status" value="1"/>
</dbReference>
<evidence type="ECO:0000256" key="2">
    <source>
        <dbReference type="ARBA" id="ARBA00023008"/>
    </source>
</evidence>
<dbReference type="Gene3D" id="3.40.30.10">
    <property type="entry name" value="Glutaredoxin"/>
    <property type="match status" value="1"/>
</dbReference>
<dbReference type="InterPro" id="IPR003782">
    <property type="entry name" value="SCO1/SenC"/>
</dbReference>
<dbReference type="PROSITE" id="PS51352">
    <property type="entry name" value="THIOREDOXIN_2"/>
    <property type="match status" value="1"/>
</dbReference>
<keyword evidence="2 3" id="KW-0186">Copper</keyword>
<evidence type="ECO:0000313" key="6">
    <source>
        <dbReference type="EMBL" id="CAA6800426.1"/>
    </source>
</evidence>
<dbReference type="InterPro" id="IPR013766">
    <property type="entry name" value="Thioredoxin_domain"/>
</dbReference>
<name>A0A6S6S4Q9_9BACT</name>
<comment type="similarity">
    <text evidence="1">Belongs to the SCO1/2 family.</text>
</comment>
<sequence>MKYVFLVSLVALMLGSCTQENENASGLPVFGVKLPITKEVNGKTVVDSLEHTIPPFSFVDQDSAIVTEKTVEGKVYLADFFFTSCFTICPKVKKNMKKAYKAFKGRSDFAILSHSIDTRHDTVGRLAWYANKFDISSDTWHLLTGDKEAIYKIAYDYYVTALESADAPGGFDHSGAVVLVDKKRRIRGMYDGTDPERMKQLVKDTQLLLDTE</sequence>
<reference evidence="6" key="1">
    <citation type="submission" date="2020-01" db="EMBL/GenBank/DDBJ databases">
        <authorList>
            <person name="Meier V. D."/>
            <person name="Meier V D."/>
        </authorList>
    </citation>
    <scope>NUCLEOTIDE SEQUENCE</scope>
    <source>
        <strain evidence="6">HLG_WM_MAG_10</strain>
    </source>
</reference>
<protein>
    <submittedName>
        <fullName evidence="6">Electron transport protein sco1/senc</fullName>
    </submittedName>
</protein>
<evidence type="ECO:0000259" key="5">
    <source>
        <dbReference type="PROSITE" id="PS51352"/>
    </source>
</evidence>
<dbReference type="PROSITE" id="PS51257">
    <property type="entry name" value="PROKAR_LIPOPROTEIN"/>
    <property type="match status" value="1"/>
</dbReference>
<feature type="binding site" evidence="3">
    <location>
        <position position="89"/>
    </location>
    <ligand>
        <name>Cu cation</name>
        <dbReference type="ChEBI" id="CHEBI:23378"/>
    </ligand>
</feature>
<feature type="binding site" evidence="3">
    <location>
        <position position="173"/>
    </location>
    <ligand>
        <name>Cu cation</name>
        <dbReference type="ChEBI" id="CHEBI:23378"/>
    </ligand>
</feature>
<keyword evidence="4" id="KW-1015">Disulfide bond</keyword>
<evidence type="ECO:0000256" key="3">
    <source>
        <dbReference type="PIRSR" id="PIRSR603782-1"/>
    </source>
</evidence>
<evidence type="ECO:0000256" key="4">
    <source>
        <dbReference type="PIRSR" id="PIRSR603782-2"/>
    </source>
</evidence>
<dbReference type="EMBL" id="CACVAQ010000053">
    <property type="protein sequence ID" value="CAA6800426.1"/>
    <property type="molecule type" value="Genomic_DNA"/>
</dbReference>
<keyword evidence="3" id="KW-0479">Metal-binding</keyword>
<gene>
    <name evidence="6" type="ORF">HELGO_WM30302</name>
</gene>
<accession>A0A6S6S4Q9</accession>
<dbReference type="InterPro" id="IPR036249">
    <property type="entry name" value="Thioredoxin-like_sf"/>
</dbReference>
<feature type="binding site" evidence="3">
    <location>
        <position position="85"/>
    </location>
    <ligand>
        <name>Cu cation</name>
        <dbReference type="ChEBI" id="CHEBI:23378"/>
    </ligand>
</feature>
<dbReference type="PANTHER" id="PTHR12151:SF25">
    <property type="entry name" value="LINALOOL DEHYDRATASE_ISOMERASE DOMAIN-CONTAINING PROTEIN"/>
    <property type="match status" value="1"/>
</dbReference>
<dbReference type="SUPFAM" id="SSF52833">
    <property type="entry name" value="Thioredoxin-like"/>
    <property type="match status" value="1"/>
</dbReference>
<dbReference type="Pfam" id="PF02630">
    <property type="entry name" value="SCO1-SenC"/>
    <property type="match status" value="1"/>
</dbReference>
<evidence type="ECO:0000256" key="1">
    <source>
        <dbReference type="ARBA" id="ARBA00010996"/>
    </source>
</evidence>
<dbReference type="GO" id="GO:0046872">
    <property type="term" value="F:metal ion binding"/>
    <property type="evidence" value="ECO:0007669"/>
    <property type="project" value="UniProtKB-KW"/>
</dbReference>
<dbReference type="PANTHER" id="PTHR12151">
    <property type="entry name" value="ELECTRON TRANSPORT PROTIN SCO1/SENC FAMILY MEMBER"/>
    <property type="match status" value="1"/>
</dbReference>
<proteinExistence type="inferred from homology"/>
<feature type="domain" description="Thioredoxin" evidence="5">
    <location>
        <begin position="47"/>
        <end position="207"/>
    </location>
</feature>
<feature type="disulfide bond" description="Redox-active" evidence="4">
    <location>
        <begin position="85"/>
        <end position="89"/>
    </location>
</feature>
<dbReference type="AlphaFoldDB" id="A0A6S6S4Q9"/>